<name>A0ABR2EF14_9ROSI</name>
<evidence type="ECO:0000313" key="1">
    <source>
        <dbReference type="EMBL" id="KAK8559239.1"/>
    </source>
</evidence>
<organism evidence="1 2">
    <name type="scientific">Hibiscus sabdariffa</name>
    <name type="common">roselle</name>
    <dbReference type="NCBI Taxonomy" id="183260"/>
    <lineage>
        <taxon>Eukaryota</taxon>
        <taxon>Viridiplantae</taxon>
        <taxon>Streptophyta</taxon>
        <taxon>Embryophyta</taxon>
        <taxon>Tracheophyta</taxon>
        <taxon>Spermatophyta</taxon>
        <taxon>Magnoliopsida</taxon>
        <taxon>eudicotyledons</taxon>
        <taxon>Gunneridae</taxon>
        <taxon>Pentapetalae</taxon>
        <taxon>rosids</taxon>
        <taxon>malvids</taxon>
        <taxon>Malvales</taxon>
        <taxon>Malvaceae</taxon>
        <taxon>Malvoideae</taxon>
        <taxon>Hibiscus</taxon>
    </lineage>
</organism>
<dbReference type="EMBL" id="JBBPBM010000015">
    <property type="protein sequence ID" value="KAK8559239.1"/>
    <property type="molecule type" value="Genomic_DNA"/>
</dbReference>
<sequence length="101" mass="11023">MARSNRSGAVDGSRFNALLVKDTVENRETIWMGNIIPNEELSALNATYNKGGKAALNQPQVPKNVAYRKSSPTIKSKEVIRGDDITKLAHVSVDQEVVVIS</sequence>
<protein>
    <submittedName>
        <fullName evidence="1">Uncharacterized protein</fullName>
    </submittedName>
</protein>
<dbReference type="Proteomes" id="UP001472677">
    <property type="component" value="Unassembled WGS sequence"/>
</dbReference>
<reference evidence="1 2" key="1">
    <citation type="journal article" date="2024" name="G3 (Bethesda)">
        <title>Genome assembly of Hibiscus sabdariffa L. provides insights into metabolisms of medicinal natural products.</title>
        <authorList>
            <person name="Kim T."/>
        </authorList>
    </citation>
    <scope>NUCLEOTIDE SEQUENCE [LARGE SCALE GENOMIC DNA]</scope>
    <source>
        <strain evidence="1">TK-2024</strain>
        <tissue evidence="1">Old leaves</tissue>
    </source>
</reference>
<keyword evidence="2" id="KW-1185">Reference proteome</keyword>
<proteinExistence type="predicted"/>
<evidence type="ECO:0000313" key="2">
    <source>
        <dbReference type="Proteomes" id="UP001472677"/>
    </source>
</evidence>
<gene>
    <name evidence="1" type="ORF">V6N12_042521</name>
</gene>
<accession>A0ABR2EF14</accession>
<comment type="caution">
    <text evidence="1">The sequence shown here is derived from an EMBL/GenBank/DDBJ whole genome shotgun (WGS) entry which is preliminary data.</text>
</comment>